<comment type="caution">
    <text evidence="1">The sequence shown here is derived from an EMBL/GenBank/DDBJ whole genome shotgun (WGS) entry which is preliminary data.</text>
</comment>
<dbReference type="EMBL" id="WKJL01000003">
    <property type="protein sequence ID" value="MRW83798.1"/>
    <property type="molecule type" value="Genomic_DNA"/>
</dbReference>
<protein>
    <submittedName>
        <fullName evidence="1">Uncharacterized protein</fullName>
    </submittedName>
</protein>
<accession>A0A844CV70</accession>
<keyword evidence="2" id="KW-1185">Reference proteome</keyword>
<proteinExistence type="predicted"/>
<reference evidence="1 2" key="1">
    <citation type="submission" date="2019-11" db="EMBL/GenBank/DDBJ databases">
        <title>Novel species isolated from a subtropical stream in China.</title>
        <authorList>
            <person name="Lu H."/>
        </authorList>
    </citation>
    <scope>NUCLEOTIDE SEQUENCE [LARGE SCALE GENOMIC DNA]</scope>
    <source>
        <strain evidence="1 2">FT26W</strain>
    </source>
</reference>
<sequence length="64" mass="7082">MTDKLLAARLVEMEAQLSALAARQGEFENSTLQQLQQIFGTLKGLTEQPAPLRKRAIGFVLPDK</sequence>
<dbReference type="AlphaFoldDB" id="A0A844CV70"/>
<name>A0A844CV70_9BURK</name>
<evidence type="ECO:0000313" key="2">
    <source>
        <dbReference type="Proteomes" id="UP000439986"/>
    </source>
</evidence>
<gene>
    <name evidence="1" type="ORF">GJ698_06780</name>
</gene>
<evidence type="ECO:0000313" key="1">
    <source>
        <dbReference type="EMBL" id="MRW83798.1"/>
    </source>
</evidence>
<organism evidence="1 2">
    <name type="scientific">Duganella aquatilis</name>
    <dbReference type="NCBI Taxonomy" id="2666082"/>
    <lineage>
        <taxon>Bacteria</taxon>
        <taxon>Pseudomonadati</taxon>
        <taxon>Pseudomonadota</taxon>
        <taxon>Betaproteobacteria</taxon>
        <taxon>Burkholderiales</taxon>
        <taxon>Oxalobacteraceae</taxon>
        <taxon>Telluria group</taxon>
        <taxon>Duganella</taxon>
    </lineage>
</organism>
<dbReference type="Proteomes" id="UP000439986">
    <property type="component" value="Unassembled WGS sequence"/>
</dbReference>
<dbReference type="RefSeq" id="WP_154356856.1">
    <property type="nucleotide sequence ID" value="NZ_WKJL01000003.1"/>
</dbReference>